<dbReference type="InterPro" id="IPR036291">
    <property type="entry name" value="NAD(P)-bd_dom_sf"/>
</dbReference>
<dbReference type="Gene3D" id="3.40.50.720">
    <property type="entry name" value="NAD(P)-binding Rossmann-like Domain"/>
    <property type="match status" value="1"/>
</dbReference>
<dbReference type="PANTHER" id="PTHR21363:SF0">
    <property type="entry name" value="PREPHENATE DEHYDROGENASE [NADP(+)]"/>
    <property type="match status" value="1"/>
</dbReference>
<dbReference type="InterPro" id="IPR046826">
    <property type="entry name" value="PDH_N"/>
</dbReference>
<name>A0ABT3KQS4_9BURK</name>
<accession>A0ABT3KQS4</accession>
<evidence type="ECO:0000313" key="3">
    <source>
        <dbReference type="EMBL" id="MCW5320651.1"/>
    </source>
</evidence>
<evidence type="ECO:0000313" key="4">
    <source>
        <dbReference type="Proteomes" id="UP001208935"/>
    </source>
</evidence>
<evidence type="ECO:0000259" key="2">
    <source>
        <dbReference type="PROSITE" id="PS51176"/>
    </source>
</evidence>
<dbReference type="InterPro" id="IPR046825">
    <property type="entry name" value="PDH_C"/>
</dbReference>
<evidence type="ECO:0000256" key="1">
    <source>
        <dbReference type="ARBA" id="ARBA00023002"/>
    </source>
</evidence>
<comment type="caution">
    <text evidence="3">The sequence shown here is derived from an EMBL/GenBank/DDBJ whole genome shotgun (WGS) entry which is preliminary data.</text>
</comment>
<dbReference type="PANTHER" id="PTHR21363">
    <property type="entry name" value="PREPHENATE DEHYDROGENASE"/>
    <property type="match status" value="1"/>
</dbReference>
<dbReference type="Pfam" id="PF20463">
    <property type="entry name" value="PDH_C"/>
    <property type="match status" value="1"/>
</dbReference>
<dbReference type="Pfam" id="PF02153">
    <property type="entry name" value="PDH_N"/>
    <property type="match status" value="1"/>
</dbReference>
<sequence>MFEQLGLIGCGLMGGSFALAAKKAGLVQRVVGYSKSPTTTDRARQLGVIDVEAPSALLAVSGADIVLLAVPVAATEATLKAIKHLVTPQMLIMDVGSTKADVVQAAQRALRDRVGSFVPAHPITGREVSGVEHADDSLYSGRQVILTPTEHTLLVQLQKAEDVWVALGCRVTSMLPEAHDMAFAAVSHLPHVLAFAMMNSITGQSDGDDFLSLAGPGFRDFTRIAAGDPKMWRDILLSNREELIAQSRLFRQALHAIEQAMEKGDAQALEDMLTLASKTRTHWRMGVQRGAKPR</sequence>
<keyword evidence="1" id="KW-0560">Oxidoreductase</keyword>
<keyword evidence="4" id="KW-1185">Reference proteome</keyword>
<dbReference type="SUPFAM" id="SSF51735">
    <property type="entry name" value="NAD(P)-binding Rossmann-fold domains"/>
    <property type="match status" value="1"/>
</dbReference>
<proteinExistence type="predicted"/>
<dbReference type="RefSeq" id="WP_265257224.1">
    <property type="nucleotide sequence ID" value="NZ_QZCV01000001.1"/>
</dbReference>
<dbReference type="InterPro" id="IPR003099">
    <property type="entry name" value="Prephen_DH"/>
</dbReference>
<dbReference type="EMBL" id="QZCW01000001">
    <property type="protein sequence ID" value="MCW5320651.1"/>
    <property type="molecule type" value="Genomic_DNA"/>
</dbReference>
<gene>
    <name evidence="3" type="ORF">D5039_05490</name>
</gene>
<dbReference type="Proteomes" id="UP001208935">
    <property type="component" value="Unassembled WGS sequence"/>
</dbReference>
<organism evidence="3 4">
    <name type="scientific">Verminephrobacter aporrectodeae subsp. tuberculatae</name>
    <dbReference type="NCBI Taxonomy" id="1110392"/>
    <lineage>
        <taxon>Bacteria</taxon>
        <taxon>Pseudomonadati</taxon>
        <taxon>Pseudomonadota</taxon>
        <taxon>Betaproteobacteria</taxon>
        <taxon>Burkholderiales</taxon>
        <taxon>Comamonadaceae</taxon>
        <taxon>Verminephrobacter</taxon>
    </lineage>
</organism>
<dbReference type="PROSITE" id="PS51176">
    <property type="entry name" value="PDH_ADH"/>
    <property type="match status" value="1"/>
</dbReference>
<protein>
    <submittedName>
        <fullName evidence="3">Prephenate dehydrogenase/arogenate dehydrogenase family protein</fullName>
    </submittedName>
</protein>
<feature type="domain" description="Prephenate/arogenate dehydrogenase" evidence="2">
    <location>
        <begin position="3"/>
        <end position="291"/>
    </location>
</feature>
<dbReference type="SUPFAM" id="SSF48179">
    <property type="entry name" value="6-phosphogluconate dehydrogenase C-terminal domain-like"/>
    <property type="match status" value="1"/>
</dbReference>
<dbReference type="InterPro" id="IPR050812">
    <property type="entry name" value="Preph/Arog_dehydrog"/>
</dbReference>
<dbReference type="InterPro" id="IPR008927">
    <property type="entry name" value="6-PGluconate_DH-like_C_sf"/>
</dbReference>
<reference evidence="4" key="1">
    <citation type="submission" date="2023-07" db="EMBL/GenBank/DDBJ databases">
        <title>Verminephrobacter genomes.</title>
        <authorList>
            <person name="Lund M.B."/>
        </authorList>
    </citation>
    <scope>NUCLEOTIDE SEQUENCE [LARGE SCALE GENOMIC DNA]</scope>
    <source>
        <strain evidence="4">AtM5-05</strain>
    </source>
</reference>
<dbReference type="Gene3D" id="1.10.3660.10">
    <property type="entry name" value="6-phosphogluconate dehydrogenase C-terminal like domain"/>
    <property type="match status" value="1"/>
</dbReference>